<sequence>MMADSSNPWAAPSPSPSPLAAEEPTWNTSEPVLKQVEEAQEAAPTSPSQHEQEQVQHPEKEEEEEEEEEQEQEQHPEAAQEEQVEETLPDDKLDAPAPLPTEEPASAQEDDAEVDSENDDFDFQDAADPSADFDDFGDFDDVATIEPDAAQPEAPAEPVEPDPPQSPAQQTWTALSDPRSLTQEDLVASIRSILQPTFPAQPNSPYPYHLDALTSAGAIQPASQAPIKPKSSPHARTGVLAAANPATQAVWDDLVSRPPKGYKPVSWARSGARRRLYTALGIPINLDEELPPSISGSLPPLKISLGSESSGEARPAKTRGPSTSSKPSSGRSTPQPGASGGGGSGAGPKPWRGTPQTATAPTLDLPRIEAILNLSPSQLSFLPVSALRTLAAELRTHTVSTSASLAFFLQKRDTLANDADTYNAMIRDLVAGAASRLASGGSGSRNSNGARIASGVGVGAGPPSPSPTTANAPSSGWGNRTPRSSTPLAR</sequence>
<dbReference type="Proteomes" id="UP000077521">
    <property type="component" value="Unassembled WGS sequence"/>
</dbReference>
<feature type="region of interest" description="Disordered" evidence="1">
    <location>
        <begin position="288"/>
        <end position="360"/>
    </location>
</feature>
<feature type="compositionally biased region" description="Low complexity" evidence="1">
    <location>
        <begin position="1"/>
        <end position="10"/>
    </location>
</feature>
<gene>
    <name evidence="2" type="ORF">A4X13_0g5268</name>
</gene>
<feature type="compositionally biased region" description="Basic and acidic residues" evidence="1">
    <location>
        <begin position="50"/>
        <end position="60"/>
    </location>
</feature>
<protein>
    <submittedName>
        <fullName evidence="2">Uncharacterized protein</fullName>
    </submittedName>
</protein>
<feature type="compositionally biased region" description="Low complexity" evidence="1">
    <location>
        <begin position="437"/>
        <end position="455"/>
    </location>
</feature>
<feature type="compositionally biased region" description="Polar residues" evidence="1">
    <location>
        <begin position="477"/>
        <end position="490"/>
    </location>
</feature>
<feature type="compositionally biased region" description="Acidic residues" evidence="1">
    <location>
        <begin position="61"/>
        <end position="71"/>
    </location>
</feature>
<feature type="region of interest" description="Disordered" evidence="1">
    <location>
        <begin position="1"/>
        <end position="180"/>
    </location>
</feature>
<reference evidence="2" key="2">
    <citation type="journal article" date="2019" name="IMA Fungus">
        <title>Genome sequencing and comparison of five Tilletia species to identify candidate genes for the detection of regulated species infecting wheat.</title>
        <authorList>
            <person name="Nguyen H.D.T."/>
            <person name="Sultana T."/>
            <person name="Kesanakurti P."/>
            <person name="Hambleton S."/>
        </authorList>
    </citation>
    <scope>NUCLEOTIDE SEQUENCE</scope>
    <source>
        <strain evidence="2">DAOMC 236416</strain>
    </source>
</reference>
<dbReference type="EMBL" id="LWDF02000397">
    <property type="protein sequence ID" value="KAE8249290.1"/>
    <property type="molecule type" value="Genomic_DNA"/>
</dbReference>
<feature type="compositionally biased region" description="Polar residues" evidence="1">
    <location>
        <begin position="170"/>
        <end position="180"/>
    </location>
</feature>
<dbReference type="InterPro" id="IPR031355">
    <property type="entry name" value="YBL010C/LAA2-like"/>
</dbReference>
<feature type="compositionally biased region" description="Low complexity" evidence="1">
    <location>
        <begin position="291"/>
        <end position="307"/>
    </location>
</feature>
<feature type="compositionally biased region" description="Acidic residues" evidence="1">
    <location>
        <begin position="108"/>
        <end position="143"/>
    </location>
</feature>
<accession>A0A8T8SUH5</accession>
<comment type="caution">
    <text evidence="2">The sequence shown here is derived from an EMBL/GenBank/DDBJ whole genome shotgun (WGS) entry which is preliminary data.</text>
</comment>
<feature type="compositionally biased region" description="Low complexity" evidence="1">
    <location>
        <begin position="146"/>
        <end position="157"/>
    </location>
</feature>
<proteinExistence type="predicted"/>
<evidence type="ECO:0000313" key="3">
    <source>
        <dbReference type="Proteomes" id="UP000077521"/>
    </source>
</evidence>
<feature type="compositionally biased region" description="Low complexity" evidence="1">
    <location>
        <begin position="467"/>
        <end position="476"/>
    </location>
</feature>
<organism evidence="2 3">
    <name type="scientific">Tilletia indica</name>
    <dbReference type="NCBI Taxonomy" id="43049"/>
    <lineage>
        <taxon>Eukaryota</taxon>
        <taxon>Fungi</taxon>
        <taxon>Dikarya</taxon>
        <taxon>Basidiomycota</taxon>
        <taxon>Ustilaginomycotina</taxon>
        <taxon>Exobasidiomycetes</taxon>
        <taxon>Tilletiales</taxon>
        <taxon>Tilletiaceae</taxon>
        <taxon>Tilletia</taxon>
    </lineage>
</organism>
<feature type="compositionally biased region" description="Low complexity" evidence="1">
    <location>
        <begin position="318"/>
        <end position="334"/>
    </location>
</feature>
<keyword evidence="3" id="KW-1185">Reference proteome</keyword>
<feature type="compositionally biased region" description="Acidic residues" evidence="1">
    <location>
        <begin position="79"/>
        <end position="88"/>
    </location>
</feature>
<evidence type="ECO:0000256" key="1">
    <source>
        <dbReference type="SAM" id="MobiDB-lite"/>
    </source>
</evidence>
<name>A0A8T8SUH5_9BASI</name>
<dbReference type="AlphaFoldDB" id="A0A8T8SUH5"/>
<dbReference type="PANTHER" id="PTHR38698">
    <property type="entry name" value="EXPRESSED PROTEIN"/>
    <property type="match status" value="1"/>
</dbReference>
<reference evidence="2" key="1">
    <citation type="submission" date="2016-04" db="EMBL/GenBank/DDBJ databases">
        <authorList>
            <person name="Nguyen H.D."/>
            <person name="Samba Siva P."/>
            <person name="Cullis J."/>
            <person name="Levesque C.A."/>
            <person name="Hambleton S."/>
        </authorList>
    </citation>
    <scope>NUCLEOTIDE SEQUENCE</scope>
    <source>
        <strain evidence="2">DAOMC 236416</strain>
    </source>
</reference>
<evidence type="ECO:0000313" key="2">
    <source>
        <dbReference type="EMBL" id="KAE8249290.1"/>
    </source>
</evidence>
<dbReference type="Pfam" id="PF17104">
    <property type="entry name" value="YBL010C_LAA2"/>
    <property type="match status" value="1"/>
</dbReference>
<dbReference type="PANTHER" id="PTHR38698:SF1">
    <property type="entry name" value="FUNGAL PROTEIN"/>
    <property type="match status" value="1"/>
</dbReference>
<feature type="region of interest" description="Disordered" evidence="1">
    <location>
        <begin position="437"/>
        <end position="490"/>
    </location>
</feature>